<reference evidence="1" key="2">
    <citation type="journal article" date="2023" name="Proc. Natl. Acad. Sci. U.S.A.">
        <title>A global phylogenomic analysis of the shiitake genus Lentinula.</title>
        <authorList>
            <person name="Sierra-Patev S."/>
            <person name="Min B."/>
            <person name="Naranjo-Ortiz M."/>
            <person name="Looney B."/>
            <person name="Konkel Z."/>
            <person name="Slot J.C."/>
            <person name="Sakamoto Y."/>
            <person name="Steenwyk J.L."/>
            <person name="Rokas A."/>
            <person name="Carro J."/>
            <person name="Camarero S."/>
            <person name="Ferreira P."/>
            <person name="Molpeceres G."/>
            <person name="Ruiz-Duenas F.J."/>
            <person name="Serrano A."/>
            <person name="Henrissat B."/>
            <person name="Drula E."/>
            <person name="Hughes K.W."/>
            <person name="Mata J.L."/>
            <person name="Ishikawa N.K."/>
            <person name="Vargas-Isla R."/>
            <person name="Ushijima S."/>
            <person name="Smith C.A."/>
            <person name="Donoghue J."/>
            <person name="Ahrendt S."/>
            <person name="Andreopoulos W."/>
            <person name="He G."/>
            <person name="LaButti K."/>
            <person name="Lipzen A."/>
            <person name="Ng V."/>
            <person name="Riley R."/>
            <person name="Sandor L."/>
            <person name="Barry K."/>
            <person name="Martinez A.T."/>
            <person name="Xiao Y."/>
            <person name="Gibbons J.G."/>
            <person name="Terashima K."/>
            <person name="Grigoriev I.V."/>
            <person name="Hibbett D."/>
        </authorList>
    </citation>
    <scope>NUCLEOTIDE SEQUENCE</scope>
    <source>
        <strain evidence="1">ET3784</strain>
    </source>
</reference>
<evidence type="ECO:0000313" key="1">
    <source>
        <dbReference type="EMBL" id="KAJ3719037.1"/>
    </source>
</evidence>
<organism evidence="1 2">
    <name type="scientific">Lentinula guzmanii</name>
    <dbReference type="NCBI Taxonomy" id="2804957"/>
    <lineage>
        <taxon>Eukaryota</taxon>
        <taxon>Fungi</taxon>
        <taxon>Dikarya</taxon>
        <taxon>Basidiomycota</taxon>
        <taxon>Agaricomycotina</taxon>
        <taxon>Agaricomycetes</taxon>
        <taxon>Agaricomycetidae</taxon>
        <taxon>Agaricales</taxon>
        <taxon>Marasmiineae</taxon>
        <taxon>Omphalotaceae</taxon>
        <taxon>Lentinula</taxon>
    </lineage>
</organism>
<keyword evidence="2" id="KW-1185">Reference proteome</keyword>
<evidence type="ECO:0000313" key="2">
    <source>
        <dbReference type="Proteomes" id="UP001176059"/>
    </source>
</evidence>
<dbReference type="Proteomes" id="UP001176059">
    <property type="component" value="Unassembled WGS sequence"/>
</dbReference>
<sequence>MYSSKSWVNLGCAGWVSFPSELRAVYLIILLPMSRANCCSHAVGLVGGTRSYVLPSNLSVLTTSSCSNHGGTQHIFCKQVIILTCINQVRDDWLYGFRCISRNGAADHT</sequence>
<protein>
    <submittedName>
        <fullName evidence="1">Uncharacterized protein</fullName>
    </submittedName>
</protein>
<accession>A0AA38JFB2</accession>
<dbReference type="EMBL" id="JANVFO010000067">
    <property type="protein sequence ID" value="KAJ3719037.1"/>
    <property type="molecule type" value="Genomic_DNA"/>
</dbReference>
<comment type="caution">
    <text evidence="1">The sequence shown here is derived from an EMBL/GenBank/DDBJ whole genome shotgun (WGS) entry which is preliminary data.</text>
</comment>
<name>A0AA38JFB2_9AGAR</name>
<proteinExistence type="predicted"/>
<dbReference type="AlphaFoldDB" id="A0AA38JFB2"/>
<gene>
    <name evidence="1" type="ORF">DFJ43DRAFT_1097676</name>
</gene>
<reference evidence="1" key="1">
    <citation type="submission" date="2022-08" db="EMBL/GenBank/DDBJ databases">
        <authorList>
            <consortium name="DOE Joint Genome Institute"/>
            <person name="Min B."/>
            <person name="Sierra-Patev S."/>
            <person name="Naranjo-Ortiz M."/>
            <person name="Looney B."/>
            <person name="Konkel Z."/>
            <person name="Slot J.C."/>
            <person name="Sakamoto Y."/>
            <person name="Steenwyk J.L."/>
            <person name="Rokas A."/>
            <person name="Carro J."/>
            <person name="Camarero S."/>
            <person name="Ferreira P."/>
            <person name="Molpeceres G."/>
            <person name="Ruiz-duenas F.J."/>
            <person name="Serrano A."/>
            <person name="Henrissat B."/>
            <person name="Drula E."/>
            <person name="Hughes K.W."/>
            <person name="Mata J.L."/>
            <person name="Ishikawa N.K."/>
            <person name="Vargas-Isla R."/>
            <person name="Ushijima S."/>
            <person name="Smith C.A."/>
            <person name="Ahrendt S."/>
            <person name="Andreopoulos W."/>
            <person name="He G."/>
            <person name="LaButti K."/>
            <person name="Lipzen A."/>
            <person name="Ng V."/>
            <person name="Riley R."/>
            <person name="Sandor L."/>
            <person name="Barry K."/>
            <person name="Martinez A.T."/>
            <person name="Xiao Y."/>
            <person name="Gibbons J.G."/>
            <person name="Terashima K."/>
            <person name="Hibbett D.S."/>
            <person name="Grigoriev I.V."/>
        </authorList>
    </citation>
    <scope>NUCLEOTIDE SEQUENCE</scope>
    <source>
        <strain evidence="1">ET3784</strain>
    </source>
</reference>